<reference evidence="4" key="1">
    <citation type="journal article" date="2019" name="Int. J. Syst. Evol. Microbiol.">
        <title>The Global Catalogue of Microorganisms (GCM) 10K type strain sequencing project: providing services to taxonomists for standard genome sequencing and annotation.</title>
        <authorList>
            <consortium name="The Broad Institute Genomics Platform"/>
            <consortium name="The Broad Institute Genome Sequencing Center for Infectious Disease"/>
            <person name="Wu L."/>
            <person name="Ma J."/>
        </authorList>
    </citation>
    <scope>NUCLEOTIDE SEQUENCE [LARGE SCALE GENOMIC DNA]</scope>
    <source>
        <strain evidence="4">YJ-61-S</strain>
    </source>
</reference>
<keyword evidence="1" id="KW-0175">Coiled coil</keyword>
<evidence type="ECO:0000256" key="1">
    <source>
        <dbReference type="SAM" id="Coils"/>
    </source>
</evidence>
<feature type="compositionally biased region" description="Basic and acidic residues" evidence="2">
    <location>
        <begin position="84"/>
        <end position="95"/>
    </location>
</feature>
<keyword evidence="4" id="KW-1185">Reference proteome</keyword>
<protein>
    <submittedName>
        <fullName evidence="3">Uncharacterized protein</fullName>
    </submittedName>
</protein>
<gene>
    <name evidence="3" type="ORF">ACFO3O_22160</name>
</gene>
<evidence type="ECO:0000313" key="3">
    <source>
        <dbReference type="EMBL" id="MFC4636625.1"/>
    </source>
</evidence>
<evidence type="ECO:0000313" key="4">
    <source>
        <dbReference type="Proteomes" id="UP001596043"/>
    </source>
</evidence>
<feature type="coiled-coil region" evidence="1">
    <location>
        <begin position="39"/>
        <end position="66"/>
    </location>
</feature>
<dbReference type="RefSeq" id="WP_379982997.1">
    <property type="nucleotide sequence ID" value="NZ_JBHSFV010000025.1"/>
</dbReference>
<comment type="caution">
    <text evidence="3">The sequence shown here is derived from an EMBL/GenBank/DDBJ whole genome shotgun (WGS) entry which is preliminary data.</text>
</comment>
<name>A0ABV9I4L2_9FLAO</name>
<feature type="region of interest" description="Disordered" evidence="2">
    <location>
        <begin position="72"/>
        <end position="95"/>
    </location>
</feature>
<sequence length="154" mass="17728">MKKITHEQYLDKHSLEIAHLPSDIQDKIGVFGKMLGLEKDLEGQDAQELERQLQELDTEILLDIKQVKKLHKEHNADQSIAKETSPKPDTQKKSQYEDTLQGLIDQKKHKNILRSTLRELGIALPLSKVTIIGKYCITRTSFLIYRYSISVMTT</sequence>
<dbReference type="Proteomes" id="UP001596043">
    <property type="component" value="Unassembled WGS sequence"/>
</dbReference>
<organism evidence="3 4">
    <name type="scientific">Dokdonia ponticola</name>
    <dbReference type="NCBI Taxonomy" id="2041041"/>
    <lineage>
        <taxon>Bacteria</taxon>
        <taxon>Pseudomonadati</taxon>
        <taxon>Bacteroidota</taxon>
        <taxon>Flavobacteriia</taxon>
        <taxon>Flavobacteriales</taxon>
        <taxon>Flavobacteriaceae</taxon>
        <taxon>Dokdonia</taxon>
    </lineage>
</organism>
<evidence type="ECO:0000256" key="2">
    <source>
        <dbReference type="SAM" id="MobiDB-lite"/>
    </source>
</evidence>
<proteinExistence type="predicted"/>
<accession>A0ABV9I4L2</accession>
<dbReference type="EMBL" id="JBHSFV010000025">
    <property type="protein sequence ID" value="MFC4636625.1"/>
    <property type="molecule type" value="Genomic_DNA"/>
</dbReference>